<dbReference type="CDD" id="cd01392">
    <property type="entry name" value="HTH_LacI"/>
    <property type="match status" value="1"/>
</dbReference>
<dbReference type="InterPro" id="IPR028082">
    <property type="entry name" value="Peripla_BP_I"/>
</dbReference>
<dbReference type="Pfam" id="PF13377">
    <property type="entry name" value="Peripla_BP_3"/>
    <property type="match status" value="1"/>
</dbReference>
<dbReference type="Pfam" id="PF00356">
    <property type="entry name" value="LacI"/>
    <property type="match status" value="1"/>
</dbReference>
<dbReference type="SUPFAM" id="SSF53822">
    <property type="entry name" value="Periplasmic binding protein-like I"/>
    <property type="match status" value="1"/>
</dbReference>
<evidence type="ECO:0000259" key="4">
    <source>
        <dbReference type="PROSITE" id="PS50932"/>
    </source>
</evidence>
<keyword evidence="6" id="KW-1185">Reference proteome</keyword>
<sequence>MARAAGVAIKTVSRALNNEPNVRQDTRERILETVKRLNYHPSLSARGLAGRRSYLIGLIYENPSANYLVDVQHGAMARCREGRFQLLMHQVSGRGEELERDVIGLIDQTGVDGLIVTAPLCQSNELIRTLDRREIPFVRMAPNKMRHRTPYADMDDEGAAYEMTAYLIGLGHRRIGFISGHPEHFASGQRLNGYRKALKAHRIAYRASYVRQGFFIFESGLDAARQLLAMPEPPTAIFASNDDMAAGVLMAAHEMGIAVPDQLSVAGFDDTYIARTVWPRLTTVHQPSYDLAYTAADLLLRVLSSQPAPKPVRLPYRLVCRASTGLTDDSDSHS</sequence>
<dbReference type="PANTHER" id="PTHR30146:SF153">
    <property type="entry name" value="LACTOSE OPERON REPRESSOR"/>
    <property type="match status" value="1"/>
</dbReference>
<dbReference type="AlphaFoldDB" id="A0A841HJ11"/>
<feature type="domain" description="HTH lacI-type" evidence="4">
    <location>
        <begin position="1"/>
        <end position="50"/>
    </location>
</feature>
<dbReference type="CDD" id="cd01545">
    <property type="entry name" value="PBP1_SalR"/>
    <property type="match status" value="1"/>
</dbReference>
<dbReference type="SMART" id="SM00354">
    <property type="entry name" value="HTH_LACI"/>
    <property type="match status" value="1"/>
</dbReference>
<dbReference type="PROSITE" id="PS50932">
    <property type="entry name" value="HTH_LACI_2"/>
    <property type="match status" value="1"/>
</dbReference>
<dbReference type="InterPro" id="IPR000843">
    <property type="entry name" value="HTH_LacI"/>
</dbReference>
<keyword evidence="2" id="KW-0238">DNA-binding</keyword>
<dbReference type="Gene3D" id="1.10.260.40">
    <property type="entry name" value="lambda repressor-like DNA-binding domains"/>
    <property type="match status" value="1"/>
</dbReference>
<gene>
    <name evidence="5" type="ORF">HNQ60_001452</name>
</gene>
<evidence type="ECO:0000256" key="3">
    <source>
        <dbReference type="ARBA" id="ARBA00023163"/>
    </source>
</evidence>
<dbReference type="RefSeq" id="WP_322096846.1">
    <property type="nucleotide sequence ID" value="NZ_JACHHZ010000002.1"/>
</dbReference>
<dbReference type="Gene3D" id="3.40.50.2300">
    <property type="match status" value="2"/>
</dbReference>
<proteinExistence type="predicted"/>
<keyword evidence="3" id="KW-0804">Transcription</keyword>
<evidence type="ECO:0000313" key="5">
    <source>
        <dbReference type="EMBL" id="MBB6092574.1"/>
    </source>
</evidence>
<accession>A0A841HJ11</accession>
<reference evidence="5 6" key="1">
    <citation type="submission" date="2020-08" db="EMBL/GenBank/DDBJ databases">
        <title>Genomic Encyclopedia of Type Strains, Phase IV (KMG-IV): sequencing the most valuable type-strain genomes for metagenomic binning, comparative biology and taxonomic classification.</title>
        <authorList>
            <person name="Goeker M."/>
        </authorList>
    </citation>
    <scope>NUCLEOTIDE SEQUENCE [LARGE SCALE GENOMIC DNA]</scope>
    <source>
        <strain evidence="5 6">DSM 26723</strain>
    </source>
</reference>
<keyword evidence="1" id="KW-0805">Transcription regulation</keyword>
<dbReference type="GO" id="GO:0000976">
    <property type="term" value="F:transcription cis-regulatory region binding"/>
    <property type="evidence" value="ECO:0007669"/>
    <property type="project" value="TreeGrafter"/>
</dbReference>
<dbReference type="GO" id="GO:0003700">
    <property type="term" value="F:DNA-binding transcription factor activity"/>
    <property type="evidence" value="ECO:0007669"/>
    <property type="project" value="TreeGrafter"/>
</dbReference>
<name>A0A841HJ11_9GAMM</name>
<evidence type="ECO:0000313" key="6">
    <source>
        <dbReference type="Proteomes" id="UP000588068"/>
    </source>
</evidence>
<dbReference type="InterPro" id="IPR046335">
    <property type="entry name" value="LacI/GalR-like_sensor"/>
</dbReference>
<comment type="caution">
    <text evidence="5">The sequence shown here is derived from an EMBL/GenBank/DDBJ whole genome shotgun (WGS) entry which is preliminary data.</text>
</comment>
<protein>
    <submittedName>
        <fullName evidence="5">LacI family transcriptional regulator</fullName>
    </submittedName>
</protein>
<dbReference type="PANTHER" id="PTHR30146">
    <property type="entry name" value="LACI-RELATED TRANSCRIPTIONAL REPRESSOR"/>
    <property type="match status" value="1"/>
</dbReference>
<dbReference type="InterPro" id="IPR010982">
    <property type="entry name" value="Lambda_DNA-bd_dom_sf"/>
</dbReference>
<dbReference type="SUPFAM" id="SSF47413">
    <property type="entry name" value="lambda repressor-like DNA-binding domains"/>
    <property type="match status" value="1"/>
</dbReference>
<dbReference type="Proteomes" id="UP000588068">
    <property type="component" value="Unassembled WGS sequence"/>
</dbReference>
<dbReference type="EMBL" id="JACHHZ010000002">
    <property type="protein sequence ID" value="MBB6092574.1"/>
    <property type="molecule type" value="Genomic_DNA"/>
</dbReference>
<evidence type="ECO:0000256" key="1">
    <source>
        <dbReference type="ARBA" id="ARBA00023015"/>
    </source>
</evidence>
<evidence type="ECO:0000256" key="2">
    <source>
        <dbReference type="ARBA" id="ARBA00023125"/>
    </source>
</evidence>
<organism evidence="5 6">
    <name type="scientific">Povalibacter uvarum</name>
    <dbReference type="NCBI Taxonomy" id="732238"/>
    <lineage>
        <taxon>Bacteria</taxon>
        <taxon>Pseudomonadati</taxon>
        <taxon>Pseudomonadota</taxon>
        <taxon>Gammaproteobacteria</taxon>
        <taxon>Steroidobacterales</taxon>
        <taxon>Steroidobacteraceae</taxon>
        <taxon>Povalibacter</taxon>
    </lineage>
</organism>